<keyword evidence="3" id="KW-1185">Reference proteome</keyword>
<dbReference type="EMBL" id="BMAU01021345">
    <property type="protein sequence ID" value="GFY17578.1"/>
    <property type="molecule type" value="Genomic_DNA"/>
</dbReference>
<evidence type="ECO:0000313" key="3">
    <source>
        <dbReference type="Proteomes" id="UP000887159"/>
    </source>
</evidence>
<evidence type="ECO:0000313" key="2">
    <source>
        <dbReference type="EMBL" id="GFY17578.1"/>
    </source>
</evidence>
<accession>A0A8X6STU4</accession>
<dbReference type="Pfam" id="PF20700">
    <property type="entry name" value="Mutator"/>
    <property type="match status" value="1"/>
</dbReference>
<dbReference type="Proteomes" id="UP000887159">
    <property type="component" value="Unassembled WGS sequence"/>
</dbReference>
<feature type="domain" description="Mutator-like transposase" evidence="1">
    <location>
        <begin position="2"/>
        <end position="86"/>
    </location>
</feature>
<sequence length="246" mass="27688">MGARLRRLKLVNRGKKLSDGKSISGKNRLTDKLIDKFTTYYGNAIRENCSSTDDMRKSIWAIYCHYRSTDEEPMHYFCPVGASSWCSYQKAKSSENTSYKHNSIVPTSVMDAVKPIFAELSSPKLLKKCLGGKTQNSNESFNSTLWKYCPKTSGSSKIIVDVAVNEAVVMYNDGMADRLDIMKHLGCKLGHFSVTYAFQSDNARIKEAEMKSRSSTLGARRALRMRKKAMHDHFVEIGVTYEAGAF</sequence>
<evidence type="ECO:0000259" key="1">
    <source>
        <dbReference type="Pfam" id="PF20700"/>
    </source>
</evidence>
<protein>
    <recommendedName>
        <fullName evidence="1">Mutator-like transposase domain-containing protein</fullName>
    </recommendedName>
</protein>
<dbReference type="InterPro" id="IPR049012">
    <property type="entry name" value="Mutator_transp_dom"/>
</dbReference>
<comment type="caution">
    <text evidence="2">The sequence shown here is derived from an EMBL/GenBank/DDBJ whole genome shotgun (WGS) entry which is preliminary data.</text>
</comment>
<reference evidence="2" key="1">
    <citation type="submission" date="2020-08" db="EMBL/GenBank/DDBJ databases">
        <title>Multicomponent nature underlies the extraordinary mechanical properties of spider dragline silk.</title>
        <authorList>
            <person name="Kono N."/>
            <person name="Nakamura H."/>
            <person name="Mori M."/>
            <person name="Yoshida Y."/>
            <person name="Ohtoshi R."/>
            <person name="Malay A.D."/>
            <person name="Moran D.A.P."/>
            <person name="Tomita M."/>
            <person name="Numata K."/>
            <person name="Arakawa K."/>
        </authorList>
    </citation>
    <scope>NUCLEOTIDE SEQUENCE</scope>
</reference>
<dbReference type="AlphaFoldDB" id="A0A8X6STU4"/>
<name>A0A8X6STU4_TRICX</name>
<proteinExistence type="predicted"/>
<gene>
    <name evidence="2" type="primary">X975_10654</name>
    <name evidence="2" type="ORF">TNCV_3519331</name>
</gene>
<organism evidence="2 3">
    <name type="scientific">Trichonephila clavipes</name>
    <name type="common">Golden silk orbweaver</name>
    <name type="synonym">Nephila clavipes</name>
    <dbReference type="NCBI Taxonomy" id="2585209"/>
    <lineage>
        <taxon>Eukaryota</taxon>
        <taxon>Metazoa</taxon>
        <taxon>Ecdysozoa</taxon>
        <taxon>Arthropoda</taxon>
        <taxon>Chelicerata</taxon>
        <taxon>Arachnida</taxon>
        <taxon>Araneae</taxon>
        <taxon>Araneomorphae</taxon>
        <taxon>Entelegynae</taxon>
        <taxon>Araneoidea</taxon>
        <taxon>Nephilidae</taxon>
        <taxon>Trichonephila</taxon>
    </lineage>
</organism>